<feature type="transmembrane region" description="Helical" evidence="5">
    <location>
        <begin position="307"/>
        <end position="333"/>
    </location>
</feature>
<feature type="transmembrane region" description="Helical" evidence="5">
    <location>
        <begin position="283"/>
        <end position="301"/>
    </location>
</feature>
<evidence type="ECO:0000256" key="5">
    <source>
        <dbReference type="SAM" id="Phobius"/>
    </source>
</evidence>
<dbReference type="InterPro" id="IPR020846">
    <property type="entry name" value="MFS_dom"/>
</dbReference>
<evidence type="ECO:0000256" key="1">
    <source>
        <dbReference type="ARBA" id="ARBA00004651"/>
    </source>
</evidence>
<proteinExistence type="predicted"/>
<feature type="transmembrane region" description="Helical" evidence="5">
    <location>
        <begin position="370"/>
        <end position="390"/>
    </location>
</feature>
<dbReference type="PROSITE" id="PS50850">
    <property type="entry name" value="MFS"/>
    <property type="match status" value="1"/>
</dbReference>
<feature type="transmembrane region" description="Helical" evidence="5">
    <location>
        <begin position="144"/>
        <end position="164"/>
    </location>
</feature>
<evidence type="ECO:0000256" key="3">
    <source>
        <dbReference type="ARBA" id="ARBA00022989"/>
    </source>
</evidence>
<keyword evidence="2 5" id="KW-0812">Transmembrane</keyword>
<feature type="transmembrane region" description="Helical" evidence="5">
    <location>
        <begin position="210"/>
        <end position="240"/>
    </location>
</feature>
<feature type="transmembrane region" description="Helical" evidence="5">
    <location>
        <begin position="82"/>
        <end position="99"/>
    </location>
</feature>
<dbReference type="Gene3D" id="1.20.1250.20">
    <property type="entry name" value="MFS general substrate transporter like domains"/>
    <property type="match status" value="1"/>
</dbReference>
<evidence type="ECO:0000256" key="2">
    <source>
        <dbReference type="ARBA" id="ARBA00022692"/>
    </source>
</evidence>
<evidence type="ECO:0000313" key="7">
    <source>
        <dbReference type="EMBL" id="MBP2372273.1"/>
    </source>
</evidence>
<dbReference type="Pfam" id="PF07690">
    <property type="entry name" value="MFS_1"/>
    <property type="match status" value="1"/>
</dbReference>
<sequence>MSQPHDPPTKLFTRDFLLAATANLFISMVFYLLMTSMAIYAVDRFNASDSAAGLASSAFIIGSVTARFFAGKLLVVLGRKRLMVISLCVFVLASVLYIFSDTMWLLLIVRFVHGMAFGSGNTAIATAVQAIIPPARRSEGTGYFGLSTTLSTAAGPFLAVVLAANGNYTSVFVFCTVSSAAALAFALMMHMPEPPRLHDRPGGAPRRGSFIRSIISPAALPISLVLLVCGIAYSGIISFLAPFLISSSMAEAASWFFLVYAVTVLVSRLFAGRIQDRRGDNAIMYPLLVVFALGMAALAFTPSNLTVASAAALTGFGFGALMPCAQAIAVNAVPPAELGVATSTFFLMLDVGIGFGPVALGLLIPHVGYTGMFGILAVLSALGIALYFQVHGRHAGGTRPRTA</sequence>
<dbReference type="CDD" id="cd17489">
    <property type="entry name" value="MFS_YfcJ_like"/>
    <property type="match status" value="1"/>
</dbReference>
<organism evidence="7 8">
    <name type="scientific">Paeniglutamicibacter psychrophenolicus</name>
    <dbReference type="NCBI Taxonomy" id="257454"/>
    <lineage>
        <taxon>Bacteria</taxon>
        <taxon>Bacillati</taxon>
        <taxon>Actinomycetota</taxon>
        <taxon>Actinomycetes</taxon>
        <taxon>Micrococcales</taxon>
        <taxon>Micrococcaceae</taxon>
        <taxon>Paeniglutamicibacter</taxon>
    </lineage>
</organism>
<feature type="transmembrane region" description="Helical" evidence="5">
    <location>
        <begin position="111"/>
        <end position="132"/>
    </location>
</feature>
<dbReference type="InterPro" id="IPR011701">
    <property type="entry name" value="MFS"/>
</dbReference>
<dbReference type="SUPFAM" id="SSF103473">
    <property type="entry name" value="MFS general substrate transporter"/>
    <property type="match status" value="1"/>
</dbReference>
<accession>A0ABS4W837</accession>
<comment type="caution">
    <text evidence="7">The sequence shown here is derived from an EMBL/GenBank/DDBJ whole genome shotgun (WGS) entry which is preliminary data.</text>
</comment>
<protein>
    <submittedName>
        <fullName evidence="7">MFS family permease</fullName>
    </submittedName>
</protein>
<keyword evidence="4 5" id="KW-0472">Membrane</keyword>
<dbReference type="Proteomes" id="UP000766570">
    <property type="component" value="Unassembled WGS sequence"/>
</dbReference>
<feature type="domain" description="Major facilitator superfamily (MFS) profile" evidence="6">
    <location>
        <begin position="16"/>
        <end position="395"/>
    </location>
</feature>
<keyword evidence="8" id="KW-1185">Reference proteome</keyword>
<name>A0ABS4W837_9MICC</name>
<reference evidence="7 8" key="1">
    <citation type="submission" date="2021-03" db="EMBL/GenBank/DDBJ databases">
        <title>Sequencing the genomes of 1000 actinobacteria strains.</title>
        <authorList>
            <person name="Klenk H.-P."/>
        </authorList>
    </citation>
    <scope>NUCLEOTIDE SEQUENCE [LARGE SCALE GENOMIC DNA]</scope>
    <source>
        <strain evidence="7 8">DSM 15454</strain>
    </source>
</reference>
<evidence type="ECO:0000256" key="4">
    <source>
        <dbReference type="ARBA" id="ARBA00023136"/>
    </source>
</evidence>
<feature type="transmembrane region" description="Helical" evidence="5">
    <location>
        <begin position="16"/>
        <end position="39"/>
    </location>
</feature>
<feature type="transmembrane region" description="Helical" evidence="5">
    <location>
        <begin position="51"/>
        <end position="70"/>
    </location>
</feature>
<evidence type="ECO:0000259" key="6">
    <source>
        <dbReference type="PROSITE" id="PS50850"/>
    </source>
</evidence>
<dbReference type="PANTHER" id="PTHR23531">
    <property type="entry name" value="QUINOLENE RESISTANCE PROTEIN NORA"/>
    <property type="match status" value="1"/>
</dbReference>
<dbReference type="EMBL" id="JAGIOE010000001">
    <property type="protein sequence ID" value="MBP2372273.1"/>
    <property type="molecule type" value="Genomic_DNA"/>
</dbReference>
<dbReference type="PANTHER" id="PTHR23531:SF1">
    <property type="entry name" value="QUINOLENE RESISTANCE PROTEIN NORA"/>
    <property type="match status" value="1"/>
</dbReference>
<dbReference type="RefSeq" id="WP_209905612.1">
    <property type="nucleotide sequence ID" value="NZ_BAAAMI010000009.1"/>
</dbReference>
<feature type="transmembrane region" description="Helical" evidence="5">
    <location>
        <begin position="252"/>
        <end position="271"/>
    </location>
</feature>
<dbReference type="InterPro" id="IPR052714">
    <property type="entry name" value="MFS_Exporter"/>
</dbReference>
<evidence type="ECO:0000313" key="8">
    <source>
        <dbReference type="Proteomes" id="UP000766570"/>
    </source>
</evidence>
<keyword evidence="3 5" id="KW-1133">Transmembrane helix</keyword>
<feature type="transmembrane region" description="Helical" evidence="5">
    <location>
        <begin position="345"/>
        <end position="364"/>
    </location>
</feature>
<dbReference type="InterPro" id="IPR036259">
    <property type="entry name" value="MFS_trans_sf"/>
</dbReference>
<comment type="subcellular location">
    <subcellularLocation>
        <location evidence="1">Cell membrane</location>
        <topology evidence="1">Multi-pass membrane protein</topology>
    </subcellularLocation>
</comment>
<feature type="transmembrane region" description="Helical" evidence="5">
    <location>
        <begin position="170"/>
        <end position="189"/>
    </location>
</feature>
<gene>
    <name evidence="7" type="ORF">JOF46_000185</name>
</gene>